<feature type="compositionally biased region" description="Basic and acidic residues" evidence="1">
    <location>
        <begin position="194"/>
        <end position="212"/>
    </location>
</feature>
<accession>A0ABY2RHT8</accession>
<feature type="compositionally biased region" description="Polar residues" evidence="1">
    <location>
        <begin position="177"/>
        <end position="192"/>
    </location>
</feature>
<dbReference type="InterPro" id="IPR016787">
    <property type="entry name" value="UCP021328"/>
</dbReference>
<proteinExistence type="predicted"/>
<dbReference type="Pfam" id="PF11208">
    <property type="entry name" value="DUF2992"/>
    <property type="match status" value="1"/>
</dbReference>
<evidence type="ECO:0000313" key="2">
    <source>
        <dbReference type="EMBL" id="TJZ76736.1"/>
    </source>
</evidence>
<feature type="compositionally biased region" description="Basic residues" evidence="1">
    <location>
        <begin position="213"/>
        <end position="228"/>
    </location>
</feature>
<evidence type="ECO:0000313" key="3">
    <source>
        <dbReference type="Proteomes" id="UP000305109"/>
    </source>
</evidence>
<protein>
    <submittedName>
        <fullName evidence="2">DUF2992 family protein</fullName>
    </submittedName>
</protein>
<dbReference type="EMBL" id="SUMD01000007">
    <property type="protein sequence ID" value="TJZ76736.1"/>
    <property type="molecule type" value="Genomic_DNA"/>
</dbReference>
<comment type="caution">
    <text evidence="2">The sequence shown here is derived from an EMBL/GenBank/DDBJ whole genome shotgun (WGS) entry which is preliminary data.</text>
</comment>
<dbReference type="Proteomes" id="UP000305109">
    <property type="component" value="Unassembled WGS sequence"/>
</dbReference>
<organism evidence="2 3">
    <name type="scientific">Rhodococcus oryzae</name>
    <dbReference type="NCBI Taxonomy" id="2571143"/>
    <lineage>
        <taxon>Bacteria</taxon>
        <taxon>Bacillati</taxon>
        <taxon>Actinomycetota</taxon>
        <taxon>Actinomycetes</taxon>
        <taxon>Mycobacteriales</taxon>
        <taxon>Nocardiaceae</taxon>
        <taxon>Rhodococcus</taxon>
    </lineage>
</organism>
<gene>
    <name evidence="2" type="ORF">FCG67_16030</name>
</gene>
<keyword evidence="3" id="KW-1185">Reference proteome</keyword>
<feature type="region of interest" description="Disordered" evidence="1">
    <location>
        <begin position="172"/>
        <end position="228"/>
    </location>
</feature>
<sequence>MRMISPAVVGAAAKVSRYKSVLTCIFNRCDTLTVIAGRTNCTVRRKSGWHVPMGPRAPGSGVLVTSPSKTPDAARLPTHTWRLEVSSTTFTVFHDGQFWVGLLEVVDNGELRVARHVFGSEPSGPELYEFSLRDYGALSALAHRSPAVPVDQRQAAPRPVNPKRLARQVAKERAQPAVSTVAQEAIKQSISENADARKSRSKQRRDTAEHARRQIARAKARARHRGKA</sequence>
<reference evidence="2 3" key="1">
    <citation type="submission" date="2019-04" db="EMBL/GenBank/DDBJ databases">
        <title>Rhodococcus oryzae sp. nov., a novel actinomycete isolated from rhizosphere soil of rice (Oryza sativa L.).</title>
        <authorList>
            <person name="Li C."/>
        </authorList>
    </citation>
    <scope>NUCLEOTIDE SEQUENCE [LARGE SCALE GENOMIC DNA]</scope>
    <source>
        <strain evidence="2 3">NEAU-CX67</strain>
    </source>
</reference>
<evidence type="ECO:0000256" key="1">
    <source>
        <dbReference type="SAM" id="MobiDB-lite"/>
    </source>
</evidence>
<name>A0ABY2RHT8_9NOCA</name>